<dbReference type="Gene3D" id="2.10.270.10">
    <property type="entry name" value="Cholin Binding"/>
    <property type="match status" value="6"/>
</dbReference>
<dbReference type="Pfam" id="PF19127">
    <property type="entry name" value="Choline_bind_3"/>
    <property type="match status" value="4"/>
</dbReference>
<name>A0A9D1UWA9_9LACO</name>
<evidence type="ECO:0000256" key="1">
    <source>
        <dbReference type="ARBA" id="ARBA00022729"/>
    </source>
</evidence>
<evidence type="ECO:0000256" key="3">
    <source>
        <dbReference type="SAM" id="MobiDB-lite"/>
    </source>
</evidence>
<keyword evidence="1 4" id="KW-0732">Signal</keyword>
<feature type="chain" id="PRO_5039546206" evidence="4">
    <location>
        <begin position="41"/>
        <end position="696"/>
    </location>
</feature>
<keyword evidence="2" id="KW-0677">Repeat</keyword>
<gene>
    <name evidence="6" type="ORF">H9861_02500</name>
</gene>
<evidence type="ECO:0000259" key="5">
    <source>
        <dbReference type="Pfam" id="PF05382"/>
    </source>
</evidence>
<evidence type="ECO:0000313" key="6">
    <source>
        <dbReference type="EMBL" id="HIX01605.1"/>
    </source>
</evidence>
<accession>A0A9D1UWA9</accession>
<evidence type="ECO:0000313" key="7">
    <source>
        <dbReference type="Proteomes" id="UP000823963"/>
    </source>
</evidence>
<proteinExistence type="predicted"/>
<feature type="compositionally biased region" description="Low complexity" evidence="3">
    <location>
        <begin position="171"/>
        <end position="218"/>
    </location>
</feature>
<reference evidence="6" key="2">
    <citation type="submission" date="2021-04" db="EMBL/GenBank/DDBJ databases">
        <authorList>
            <person name="Gilroy R."/>
        </authorList>
    </citation>
    <scope>NUCLEOTIDE SEQUENCE</scope>
    <source>
        <strain evidence="6">6627</strain>
    </source>
</reference>
<sequence>MFDKKTHYKMYKSGKNWMFGAITTATFLFGLSSATTTSHADQVKANASSVSTESSINQAVVSSQQSQVVLRSAKAAQSSAKTTASLTVSSSAASSVASSISSKAESSAETAVHSARAVNFAVKNPVKASTASSQSTAIQKQSSTTSKSQNAETSSTSKVENPTQSPNLKLQVSQTTKSSVKSSTQATKQTSAAQVKNNDVKAAPAKTTKPAATTQTSSSKKEEAHSFAASHPDAVQVKENGHWYLREDGKNLTGFQKIENDKEHKIVYYNNQGQMQYGQQKINNNWYLFDNTTGAMKFGYQWLDKERKEVYYDPNKGNMVYGQQKINGHWQYFNRVTGAQAKSQYIWIADQNKEVYYDCLGNMVYGQQKINGKWQYFDNVTGAQAKNKFVNIKDQHKTVFYDKNGNMLYGQQKLNGKWYLFDKTTGAMKTGFQNLKSYGQNKICYYNPANGQMMYGQQKINNNWYLFDKTTGARLTGFHYLGAYGQNKECYYNQDGTMHKGWLVTDRYTYYFDTTTGAQIKNASKNINGRWYKFDRDGHCLDFNQRVVNWFESRKGKLTYSMSGSRNGADGTADCSGSMTQAIRDAGAGAYSYLYNTETLHDYLRANGYYLVTANGSFTPKRGDVIIWGKRGQSACAGGHTVVISQGGKDAQCISTCYYTNGQRGTAVQELPYWWYWKLNGSPYYYVYRQRDEFRN</sequence>
<evidence type="ECO:0000256" key="4">
    <source>
        <dbReference type="SAM" id="SignalP"/>
    </source>
</evidence>
<dbReference type="Proteomes" id="UP000823963">
    <property type="component" value="Unassembled WGS sequence"/>
</dbReference>
<feature type="signal peptide" evidence="4">
    <location>
        <begin position="1"/>
        <end position="40"/>
    </location>
</feature>
<organism evidence="6 7">
    <name type="scientific">Candidatus Ligilactobacillus excrementigallinarum</name>
    <dbReference type="NCBI Taxonomy" id="2838641"/>
    <lineage>
        <taxon>Bacteria</taxon>
        <taxon>Bacillati</taxon>
        <taxon>Bacillota</taxon>
        <taxon>Bacilli</taxon>
        <taxon>Lactobacillales</taxon>
        <taxon>Lactobacillaceae</taxon>
        <taxon>Ligilactobacillus</taxon>
    </lineage>
</organism>
<protein>
    <submittedName>
        <fullName evidence="6">KxYKxGKxW signal peptide domain-containing protein</fullName>
    </submittedName>
</protein>
<dbReference type="InterPro" id="IPR022263">
    <property type="entry name" value="KxYKxGKxW"/>
</dbReference>
<dbReference type="InterPro" id="IPR008044">
    <property type="entry name" value="Phage_lysin"/>
</dbReference>
<dbReference type="AlphaFoldDB" id="A0A9D1UWA9"/>
<dbReference type="Pfam" id="PF05382">
    <property type="entry name" value="Amidase_5"/>
    <property type="match status" value="1"/>
</dbReference>
<dbReference type="EMBL" id="DXFP01000019">
    <property type="protein sequence ID" value="HIX01605.1"/>
    <property type="molecule type" value="Genomic_DNA"/>
</dbReference>
<feature type="region of interest" description="Disordered" evidence="3">
    <location>
        <begin position="128"/>
        <end position="233"/>
    </location>
</feature>
<dbReference type="NCBIfam" id="TIGR03715">
    <property type="entry name" value="KxYKxGKxW"/>
    <property type="match status" value="1"/>
</dbReference>
<evidence type="ECO:0000256" key="2">
    <source>
        <dbReference type="ARBA" id="ARBA00022737"/>
    </source>
</evidence>
<dbReference type="Pfam" id="PF19258">
    <property type="entry name" value="KxYKxGKxW_sig"/>
    <property type="match status" value="1"/>
</dbReference>
<reference evidence="6" key="1">
    <citation type="journal article" date="2021" name="PeerJ">
        <title>Extensive microbial diversity within the chicken gut microbiome revealed by metagenomics and culture.</title>
        <authorList>
            <person name="Gilroy R."/>
            <person name="Ravi A."/>
            <person name="Getino M."/>
            <person name="Pursley I."/>
            <person name="Horton D.L."/>
            <person name="Alikhan N.F."/>
            <person name="Baker D."/>
            <person name="Gharbi K."/>
            <person name="Hall N."/>
            <person name="Watson M."/>
            <person name="Adriaenssens E.M."/>
            <person name="Foster-Nyarko E."/>
            <person name="Jarju S."/>
            <person name="Secka A."/>
            <person name="Antonio M."/>
            <person name="Oren A."/>
            <person name="Chaudhuri R.R."/>
            <person name="La Ragione R."/>
            <person name="Hildebrand F."/>
            <person name="Pallen M.J."/>
        </authorList>
    </citation>
    <scope>NUCLEOTIDE SEQUENCE</scope>
    <source>
        <strain evidence="6">6627</strain>
    </source>
</reference>
<feature type="compositionally biased region" description="Low complexity" evidence="3">
    <location>
        <begin position="128"/>
        <end position="149"/>
    </location>
</feature>
<feature type="domain" description="Bacteriophage lysin" evidence="5">
    <location>
        <begin position="546"/>
        <end position="693"/>
    </location>
</feature>
<feature type="compositionally biased region" description="Polar residues" evidence="3">
    <location>
        <begin position="150"/>
        <end position="170"/>
    </location>
</feature>
<comment type="caution">
    <text evidence="6">The sequence shown here is derived from an EMBL/GenBank/DDBJ whole genome shotgun (WGS) entry which is preliminary data.</text>
</comment>
<dbReference type="InterPro" id="IPR018337">
    <property type="entry name" value="Cell_wall/Cho-bd_repeat"/>
</dbReference>
<dbReference type="SUPFAM" id="SSF69360">
    <property type="entry name" value="Cell wall binding repeat"/>
    <property type="match status" value="3"/>
</dbReference>